<dbReference type="Proteomes" id="UP000815325">
    <property type="component" value="Unassembled WGS sequence"/>
</dbReference>
<dbReference type="InterPro" id="IPR052140">
    <property type="entry name" value="Dev_Signal_Hedgehog-like"/>
</dbReference>
<evidence type="ECO:0000259" key="3">
    <source>
        <dbReference type="PROSITE" id="PS50222"/>
    </source>
</evidence>
<dbReference type="PROSITE" id="PS50817">
    <property type="entry name" value="INTEIN_N_TER"/>
    <property type="match status" value="1"/>
</dbReference>
<evidence type="ECO:0000256" key="1">
    <source>
        <dbReference type="SAM" id="MobiDB-lite"/>
    </source>
</evidence>
<keyword evidence="2" id="KW-0812">Transmembrane</keyword>
<reference evidence="4" key="1">
    <citation type="submission" date="2017-08" db="EMBL/GenBank/DDBJ databases">
        <authorList>
            <person name="Polle J.E."/>
            <person name="Barry K."/>
            <person name="Cushman J."/>
            <person name="Schmutz J."/>
            <person name="Tran D."/>
            <person name="Hathwaick L.T."/>
            <person name="Yim W.C."/>
            <person name="Jenkins J."/>
            <person name="Mckie-Krisberg Z.M."/>
            <person name="Prochnik S."/>
            <person name="Lindquist E."/>
            <person name="Dockter R.B."/>
            <person name="Adam C."/>
            <person name="Molina H."/>
            <person name="Bunkerborg J."/>
            <person name="Jin E."/>
            <person name="Buchheim M."/>
            <person name="Magnuson J."/>
        </authorList>
    </citation>
    <scope>NUCLEOTIDE SEQUENCE</scope>
    <source>
        <strain evidence="4">CCAP 19/18</strain>
    </source>
</reference>
<feature type="compositionally biased region" description="Pro residues" evidence="1">
    <location>
        <begin position="795"/>
        <end position="856"/>
    </location>
</feature>
<keyword evidence="2" id="KW-0472">Membrane</keyword>
<dbReference type="PROSITE" id="PS50222">
    <property type="entry name" value="EF_HAND_2"/>
    <property type="match status" value="1"/>
</dbReference>
<feature type="domain" description="EF-hand" evidence="3">
    <location>
        <begin position="1"/>
        <end position="24"/>
    </location>
</feature>
<dbReference type="InterPro" id="IPR018247">
    <property type="entry name" value="EF_Hand_1_Ca_BS"/>
</dbReference>
<sequence>MDKDGDGFIDLDELKSHLRDEHEAHKNAQRMKILLLVMFVTLLASIGATCGTTYAMVAHLKDSEVSSSGALRSTSSDHTVLRTGHARGGIKLSSEAINLRNGRRLSQVDTCEMDCPIGSMTCKQAITWFEMLGDETTESDVIFFINEDEEVVHFRVQQWHDKAPKIFMKGYDTNPALNGHNSEYRVDCPSDMSATSSTCECDISTVGTLHIDAPLEADDNAKNSSSRATRRLSSILHSHHDVHIASQVEHLELAPLASVSCQRVAELHGKAYEGGKPHVTFTCPVTGMLMPVALTLKASHVVTNLELGSELVLSADVMLSPLSKSLGHVKVVCPHGNATNEWLQRSAVDDPTCACNVYGIDGLALRINHRYYPSTTFSADLSPSAPFGSVQMSALAAEEGTMDENDRRRVPPTESLPGSPAGVGGRRALRDHVGSVPPSLKQCLFEPAWYLGDCVPPNETIVVEFVEKKFGDDNTFDALQRTPRHIPYNYFGDGRSFSDNPGYTLPAPVSEYTFVSPDNIWGPCRKDPSLLDTEVGPLRSDTKELRGPCRLCESVYIWCSPEDTNVEGCIETKMYEPNPETGECDQDPPSSVEKSFFHCIVHFKAADWRELQSPHYIRENHYMCPAILPMPATNSRVMRFNVKAGLEFQGLCYNIDDRSTQTEKYPDYDNSTSAMAIREVIWNILTQNHAAFYANRAQLFPDHFDISQVDLNSHQMEVTDSTDNNPEFRRLGHKAYTVKANKDGWPSIGQKTGFEPGTPSGLVYEWPGDNTHGPLSFTLGCQYTTVWEIRGGDAIPPPSPSPPSPAPPPSPPPSPSPPSPSPPSPSPPSPSPPSPSTPSPSTPSPSSPPSPSPAPPPEKEEQDCFPASSFALVSPHNQLTPGYHQAPPLLTATRMDALRLGDYVLVVDRNGKPKLSPLLFFGHQVRDSSTKYVKITTTSGRQLQASPEHLILLSEFSPTWSAAKQMPAGTAAPGMFVFSVIPANDDLGQYQGDEIVKVELEMAQGLYAPHSYDCDALIVVDGVVCSELTASFTNLQLRFLKSMLASLQSIFGPKVFGSVHDFLHACKFPELVYSHIVAVRSMLGGLRGKFM</sequence>
<dbReference type="PANTHER" id="PTHR46706:SF12">
    <property type="entry name" value="PROTEIN QUA-1-RELATED"/>
    <property type="match status" value="1"/>
</dbReference>
<dbReference type="CDD" id="cd00081">
    <property type="entry name" value="Hint"/>
    <property type="match status" value="1"/>
</dbReference>
<dbReference type="InterPro" id="IPR006141">
    <property type="entry name" value="Intein_N"/>
</dbReference>
<evidence type="ECO:0000256" key="2">
    <source>
        <dbReference type="SAM" id="Phobius"/>
    </source>
</evidence>
<dbReference type="PANTHER" id="PTHR46706">
    <property type="entry name" value="PROTEIN QUA-1-RELATED"/>
    <property type="match status" value="1"/>
</dbReference>
<dbReference type="PROSITE" id="PS00018">
    <property type="entry name" value="EF_HAND_1"/>
    <property type="match status" value="1"/>
</dbReference>
<accession>A0ABQ7G337</accession>
<evidence type="ECO:0000313" key="5">
    <source>
        <dbReference type="Proteomes" id="UP000815325"/>
    </source>
</evidence>
<dbReference type="InterPro" id="IPR002048">
    <property type="entry name" value="EF_hand_dom"/>
</dbReference>
<feature type="region of interest" description="Disordered" evidence="1">
    <location>
        <begin position="399"/>
        <end position="424"/>
    </location>
</feature>
<evidence type="ECO:0000313" key="4">
    <source>
        <dbReference type="EMBL" id="KAF5829016.1"/>
    </source>
</evidence>
<feature type="transmembrane region" description="Helical" evidence="2">
    <location>
        <begin position="33"/>
        <end position="57"/>
    </location>
</feature>
<organism evidence="4 5">
    <name type="scientific">Dunaliella salina</name>
    <name type="common">Green alga</name>
    <name type="synonym">Protococcus salinus</name>
    <dbReference type="NCBI Taxonomy" id="3046"/>
    <lineage>
        <taxon>Eukaryota</taxon>
        <taxon>Viridiplantae</taxon>
        <taxon>Chlorophyta</taxon>
        <taxon>core chlorophytes</taxon>
        <taxon>Chlorophyceae</taxon>
        <taxon>CS clade</taxon>
        <taxon>Chlamydomonadales</taxon>
        <taxon>Dunaliellaceae</taxon>
        <taxon>Dunaliella</taxon>
    </lineage>
</organism>
<comment type="caution">
    <text evidence="4">The sequence shown here is derived from an EMBL/GenBank/DDBJ whole genome shotgun (WGS) entry which is preliminary data.</text>
</comment>
<dbReference type="Gene3D" id="2.170.16.10">
    <property type="entry name" value="Hedgehog/Intein (Hint) domain"/>
    <property type="match status" value="1"/>
</dbReference>
<gene>
    <name evidence="4" type="ORF">DUNSADRAFT_16720</name>
</gene>
<protein>
    <submittedName>
        <fullName evidence="4">Hint module-domain-containing protein</fullName>
    </submittedName>
</protein>
<keyword evidence="2" id="KW-1133">Transmembrane helix</keyword>
<name>A0ABQ7G337_DUNSA</name>
<dbReference type="SUPFAM" id="SSF51294">
    <property type="entry name" value="Hedgehog/intein (Hint) domain"/>
    <property type="match status" value="1"/>
</dbReference>
<dbReference type="EMBL" id="MU070216">
    <property type="protein sequence ID" value="KAF5829016.1"/>
    <property type="molecule type" value="Genomic_DNA"/>
</dbReference>
<dbReference type="InterPro" id="IPR036844">
    <property type="entry name" value="Hint_dom_sf"/>
</dbReference>
<proteinExistence type="predicted"/>
<feature type="region of interest" description="Disordered" evidence="1">
    <location>
        <begin position="790"/>
        <end position="863"/>
    </location>
</feature>
<dbReference type="Pfam" id="PF01079">
    <property type="entry name" value="Hint"/>
    <property type="match status" value="1"/>
</dbReference>
<keyword evidence="5" id="KW-1185">Reference proteome</keyword>
<dbReference type="InterPro" id="IPR001767">
    <property type="entry name" value="Hedgehog_Hint"/>
</dbReference>